<proteinExistence type="predicted"/>
<dbReference type="SUPFAM" id="SSF88713">
    <property type="entry name" value="Glycoside hydrolase/deacetylase"/>
    <property type="match status" value="1"/>
</dbReference>
<keyword evidence="2" id="KW-1185">Reference proteome</keyword>
<dbReference type="GO" id="GO:0005975">
    <property type="term" value="P:carbohydrate metabolic process"/>
    <property type="evidence" value="ECO:0007669"/>
    <property type="project" value="InterPro"/>
</dbReference>
<dbReference type="RefSeq" id="WP_188674354.1">
    <property type="nucleotide sequence ID" value="NZ_BMKA01000002.1"/>
</dbReference>
<dbReference type="AlphaFoldDB" id="A0A916QYK7"/>
<dbReference type="InterPro" id="IPR011330">
    <property type="entry name" value="Glyco_hydro/deAcase_b/a-brl"/>
</dbReference>
<gene>
    <name evidence="1" type="ORF">GCM10011498_20860</name>
</gene>
<protein>
    <submittedName>
        <fullName evidence="1">Polysaccharide deacetylase</fullName>
    </submittedName>
</protein>
<evidence type="ECO:0000313" key="2">
    <source>
        <dbReference type="Proteomes" id="UP000628017"/>
    </source>
</evidence>
<evidence type="ECO:0000313" key="1">
    <source>
        <dbReference type="EMBL" id="GGA19788.1"/>
    </source>
</evidence>
<dbReference type="CDD" id="cd10928">
    <property type="entry name" value="CE4_u4"/>
    <property type="match status" value="1"/>
</dbReference>
<organism evidence="1 2">
    <name type="scientific">Neptunicoccus cionae</name>
    <dbReference type="NCBI Taxonomy" id="2035344"/>
    <lineage>
        <taxon>Bacteria</taxon>
        <taxon>Pseudomonadati</taxon>
        <taxon>Pseudomonadota</taxon>
        <taxon>Alphaproteobacteria</taxon>
        <taxon>Rhodobacterales</taxon>
        <taxon>Paracoccaceae</taxon>
        <taxon>Neptunicoccus</taxon>
    </lineage>
</organism>
<dbReference type="Gene3D" id="3.20.20.370">
    <property type="entry name" value="Glycoside hydrolase/deacetylase"/>
    <property type="match status" value="1"/>
</dbReference>
<name>A0A916QYK7_9RHOB</name>
<dbReference type="InterPro" id="IPR049591">
    <property type="entry name" value="CE4_u4-like"/>
</dbReference>
<reference evidence="1" key="1">
    <citation type="journal article" date="2014" name="Int. J. Syst. Evol. Microbiol.">
        <title>Complete genome sequence of Corynebacterium casei LMG S-19264T (=DSM 44701T), isolated from a smear-ripened cheese.</title>
        <authorList>
            <consortium name="US DOE Joint Genome Institute (JGI-PGF)"/>
            <person name="Walter F."/>
            <person name="Albersmeier A."/>
            <person name="Kalinowski J."/>
            <person name="Ruckert C."/>
        </authorList>
    </citation>
    <scope>NUCLEOTIDE SEQUENCE</scope>
    <source>
        <strain evidence="1">CGMCC 1.15880</strain>
    </source>
</reference>
<sequence>MSDIWAPLDTEFDAWRAADMRLPFWWRDDDAYHVTPELDQLNALSERTGVDVYLAVIPSKLQTDLTAYVTDHQNLIPVTHGYAHQDHTPVGVKKCEFASDRDAGAVTRELEEGKQIMEEGFGTDFVPMFVPPWNRFGNDHKFKLKALGYKGFSTYGPRSNRWSKRGMEQVNTHVDPINWRGSRSLDEPTQIIARMVEQLTARRTGQADNSEPYGYLTHHKAHDVDIWAFSEQLLMKFKSGPADLWSAQDMAKR</sequence>
<comment type="caution">
    <text evidence="1">The sequence shown here is derived from an EMBL/GenBank/DDBJ whole genome shotgun (WGS) entry which is preliminary data.</text>
</comment>
<dbReference type="Proteomes" id="UP000628017">
    <property type="component" value="Unassembled WGS sequence"/>
</dbReference>
<dbReference type="EMBL" id="BMKA01000002">
    <property type="protein sequence ID" value="GGA19788.1"/>
    <property type="molecule type" value="Genomic_DNA"/>
</dbReference>
<accession>A0A916QYK7</accession>
<reference evidence="1" key="2">
    <citation type="submission" date="2020-09" db="EMBL/GenBank/DDBJ databases">
        <authorList>
            <person name="Sun Q."/>
            <person name="Zhou Y."/>
        </authorList>
    </citation>
    <scope>NUCLEOTIDE SEQUENCE</scope>
    <source>
        <strain evidence="1">CGMCC 1.15880</strain>
    </source>
</reference>